<dbReference type="Pfam" id="PF17917">
    <property type="entry name" value="RT_RNaseH"/>
    <property type="match status" value="1"/>
</dbReference>
<dbReference type="Gene3D" id="3.10.20.370">
    <property type="match status" value="1"/>
</dbReference>
<evidence type="ECO:0000256" key="4">
    <source>
        <dbReference type="ARBA" id="ARBA00022759"/>
    </source>
</evidence>
<dbReference type="FunFam" id="3.10.20.370:FF:000001">
    <property type="entry name" value="Retrovirus-related Pol polyprotein from transposon 17.6-like protein"/>
    <property type="match status" value="1"/>
</dbReference>
<dbReference type="InterPro" id="IPR043502">
    <property type="entry name" value="DNA/RNA_pol_sf"/>
</dbReference>
<keyword evidence="1" id="KW-0808">Transferase</keyword>
<dbReference type="EMBL" id="LRGB01002802">
    <property type="protein sequence ID" value="KZS06258.1"/>
    <property type="molecule type" value="Genomic_DNA"/>
</dbReference>
<dbReference type="Gene3D" id="3.30.420.10">
    <property type="entry name" value="Ribonuclease H-like superfamily/Ribonuclease H"/>
    <property type="match status" value="1"/>
</dbReference>
<dbReference type="OrthoDB" id="6624493at2759"/>
<keyword evidence="5" id="KW-0378">Hydrolase</keyword>
<dbReference type="InterPro" id="IPR043128">
    <property type="entry name" value="Rev_trsase/Diguanyl_cyclase"/>
</dbReference>
<dbReference type="InterPro" id="IPR041373">
    <property type="entry name" value="RT_RNaseH"/>
</dbReference>
<name>A0A164NUQ3_9CRUS</name>
<evidence type="ECO:0000256" key="3">
    <source>
        <dbReference type="ARBA" id="ARBA00022722"/>
    </source>
</evidence>
<keyword evidence="6" id="KW-0695">RNA-directed DNA polymerase</keyword>
<gene>
    <name evidence="8" type="ORF">APZ42_030339</name>
</gene>
<dbReference type="GO" id="GO:0003676">
    <property type="term" value="F:nucleic acid binding"/>
    <property type="evidence" value="ECO:0007669"/>
    <property type="project" value="InterPro"/>
</dbReference>
<evidence type="ECO:0000256" key="5">
    <source>
        <dbReference type="ARBA" id="ARBA00022801"/>
    </source>
</evidence>
<dbReference type="InterPro" id="IPR036397">
    <property type="entry name" value="RNaseH_sf"/>
</dbReference>
<dbReference type="CDD" id="cd09274">
    <property type="entry name" value="RNase_HI_RT_Ty3"/>
    <property type="match status" value="1"/>
</dbReference>
<evidence type="ECO:0000256" key="2">
    <source>
        <dbReference type="ARBA" id="ARBA00022695"/>
    </source>
</evidence>
<dbReference type="PANTHER" id="PTHR37984">
    <property type="entry name" value="PROTEIN CBG26694"/>
    <property type="match status" value="1"/>
</dbReference>
<evidence type="ECO:0000256" key="6">
    <source>
        <dbReference type="ARBA" id="ARBA00022918"/>
    </source>
</evidence>
<dbReference type="SUPFAM" id="SSF56672">
    <property type="entry name" value="DNA/RNA polymerases"/>
    <property type="match status" value="1"/>
</dbReference>
<proteinExistence type="predicted"/>
<evidence type="ECO:0000313" key="9">
    <source>
        <dbReference type="Proteomes" id="UP000076858"/>
    </source>
</evidence>
<evidence type="ECO:0000313" key="8">
    <source>
        <dbReference type="EMBL" id="KZS06258.1"/>
    </source>
</evidence>
<organism evidence="8 9">
    <name type="scientific">Daphnia magna</name>
    <dbReference type="NCBI Taxonomy" id="35525"/>
    <lineage>
        <taxon>Eukaryota</taxon>
        <taxon>Metazoa</taxon>
        <taxon>Ecdysozoa</taxon>
        <taxon>Arthropoda</taxon>
        <taxon>Crustacea</taxon>
        <taxon>Branchiopoda</taxon>
        <taxon>Diplostraca</taxon>
        <taxon>Cladocera</taxon>
        <taxon>Anomopoda</taxon>
        <taxon>Daphniidae</taxon>
        <taxon>Daphnia</taxon>
    </lineage>
</organism>
<feature type="domain" description="Reverse transcriptase RNase H-like" evidence="7">
    <location>
        <begin position="123"/>
        <end position="226"/>
    </location>
</feature>
<evidence type="ECO:0000256" key="1">
    <source>
        <dbReference type="ARBA" id="ARBA00022679"/>
    </source>
</evidence>
<dbReference type="STRING" id="35525.A0A164NUQ3"/>
<dbReference type="PANTHER" id="PTHR37984:SF5">
    <property type="entry name" value="PROTEIN NYNRIN-LIKE"/>
    <property type="match status" value="1"/>
</dbReference>
<protein>
    <recommendedName>
        <fullName evidence="7">Reverse transcriptase RNase H-like domain-containing protein</fullName>
    </recommendedName>
</protein>
<sequence length="763" mass="85937">MEEKDHYRISVQKKGEAGGTLKQSTGSVCGPVTISDLYPLPRIEETLARLESAAFFSIMDLHSGYWQVPIRESDHTKTSQKIARPLHDLVGGKTTFTWGVEAVESFELLKRALMEAAQLAYPDNSKPFEIHHDASEYGIGAALIQKRETRERPIASASRLLYRAERNYSITQKECLVLVWAVKKFHSYIWGTKVKVVTDHHALCWLTTKKDLAGRLARWALSKQNYQPEIVYKSGRLHENADALSRYPVDGIGDSSDEDDLLSVYTTAWEEERRWTGEMQGAVPGYMEIRRQLERKTGGAYKNFVLVNRLLHRRTLGKQGMRTHTNWDDILPYITFAYNSSIQESTGKTPFYLLYGREAWLPVDVVMGVRATPVLEDPDVLARNLEAARKMLQGEVFFSDSEWVVVADISFGPIEDAISKLHLWFTFSAISKESKGEETKGSARLRAQMVERATDGLELLGIIRNRYDNGHAAAGQANALKSQVFMTEMVDEAFRAAQRLLDWASMTLEDMGIGLALLATGNLPPELFPPSQLRSVLKEIRASLVTYGGHTRHLCYIVFWVAAGNFGLQYAPIPAFLAVGRDQQTFIELTEAEIRSTQGRASSDTDKKKTKCYHVVVEWRGPEAIYLGHRKGNDFLPRLKGVNWALATDAQEQGSVTSGNPTNLSLQASLEASLRRIGSSLVSVACFSKTIRAFGRREDANIADIRERLRTVEEFIEEKAKKRRARRWSTMHCLTEIDNRMAAHGQTCLATLRDLESSIEHQA</sequence>
<dbReference type="AlphaFoldDB" id="A0A164NUQ3"/>
<accession>A0A164NUQ3</accession>
<dbReference type="Gene3D" id="3.10.10.10">
    <property type="entry name" value="HIV Type 1 Reverse Transcriptase, subunit A, domain 1"/>
    <property type="match status" value="1"/>
</dbReference>
<dbReference type="Proteomes" id="UP000076858">
    <property type="component" value="Unassembled WGS sequence"/>
</dbReference>
<keyword evidence="4" id="KW-0255">Endonuclease</keyword>
<evidence type="ECO:0000259" key="7">
    <source>
        <dbReference type="Pfam" id="PF17917"/>
    </source>
</evidence>
<keyword evidence="9" id="KW-1185">Reference proteome</keyword>
<dbReference type="GO" id="GO:0004519">
    <property type="term" value="F:endonuclease activity"/>
    <property type="evidence" value="ECO:0007669"/>
    <property type="project" value="UniProtKB-KW"/>
</dbReference>
<dbReference type="Gene3D" id="3.30.70.270">
    <property type="match status" value="1"/>
</dbReference>
<dbReference type="InterPro" id="IPR050951">
    <property type="entry name" value="Retrovirus_Pol_polyprotein"/>
</dbReference>
<comment type="caution">
    <text evidence="8">The sequence shown here is derived from an EMBL/GenBank/DDBJ whole genome shotgun (WGS) entry which is preliminary data.</text>
</comment>
<reference evidence="8 9" key="1">
    <citation type="submission" date="2016-03" db="EMBL/GenBank/DDBJ databases">
        <title>EvidentialGene: Evidence-directed Construction of Genes on Genomes.</title>
        <authorList>
            <person name="Gilbert D.G."/>
            <person name="Choi J.-H."/>
            <person name="Mockaitis K."/>
            <person name="Colbourne J."/>
            <person name="Pfrender M."/>
        </authorList>
    </citation>
    <scope>NUCLEOTIDE SEQUENCE [LARGE SCALE GENOMIC DNA]</scope>
    <source>
        <strain evidence="8 9">Xinb3</strain>
        <tissue evidence="8">Complete organism</tissue>
    </source>
</reference>
<keyword evidence="2" id="KW-0548">Nucleotidyltransferase</keyword>
<keyword evidence="3" id="KW-0540">Nuclease</keyword>
<dbReference type="GO" id="GO:0003964">
    <property type="term" value="F:RNA-directed DNA polymerase activity"/>
    <property type="evidence" value="ECO:0007669"/>
    <property type="project" value="UniProtKB-KW"/>
</dbReference>
<dbReference type="GO" id="GO:0016787">
    <property type="term" value="F:hydrolase activity"/>
    <property type="evidence" value="ECO:0007669"/>
    <property type="project" value="UniProtKB-KW"/>
</dbReference>